<proteinExistence type="predicted"/>
<name>A0A6J4V9F2_9CYAN</name>
<evidence type="ECO:0000313" key="1">
    <source>
        <dbReference type="EMBL" id="CAA9573054.1"/>
    </source>
</evidence>
<reference evidence="1" key="1">
    <citation type="submission" date="2020-02" db="EMBL/GenBank/DDBJ databases">
        <authorList>
            <person name="Meier V. D."/>
        </authorList>
    </citation>
    <scope>NUCLEOTIDE SEQUENCE</scope>
    <source>
        <strain evidence="1">AVDCRST_MAG81</strain>
    </source>
</reference>
<gene>
    <name evidence="1" type="ORF">AVDCRST_MAG81-3020</name>
</gene>
<dbReference type="EMBL" id="CADCWO010000103">
    <property type="protein sequence ID" value="CAA9573054.1"/>
    <property type="molecule type" value="Genomic_DNA"/>
</dbReference>
<accession>A0A6J4V9F2</accession>
<organism evidence="1">
    <name type="scientific">uncultured Synechococcales cyanobacterium</name>
    <dbReference type="NCBI Taxonomy" id="1936017"/>
    <lineage>
        <taxon>Bacteria</taxon>
        <taxon>Bacillati</taxon>
        <taxon>Cyanobacteriota</taxon>
        <taxon>Cyanophyceae</taxon>
        <taxon>Synechococcales</taxon>
        <taxon>environmental samples</taxon>
    </lineage>
</organism>
<dbReference type="AlphaFoldDB" id="A0A6J4V9F2"/>
<protein>
    <submittedName>
        <fullName evidence="1">Uncharacterized protein</fullName>
    </submittedName>
</protein>
<sequence length="51" mass="5815">MTFTLVSRLSWSMNQRDKPLHRTSTNQNKSLNQPFSVLAYYAASSVPPITE</sequence>